<evidence type="ECO:0000256" key="2">
    <source>
        <dbReference type="ARBA" id="ARBA00022525"/>
    </source>
</evidence>
<dbReference type="InterPro" id="IPR050557">
    <property type="entry name" value="RTX_toxin/Mannuronan_C5-epim"/>
</dbReference>
<gene>
    <name evidence="5" type="ORF">SAMN05216588_1401</name>
</gene>
<dbReference type="Gene3D" id="2.150.10.10">
    <property type="entry name" value="Serralysin-like metalloprotease, C-terminal"/>
    <property type="match status" value="2"/>
</dbReference>
<comment type="subcellular location">
    <subcellularLocation>
        <location evidence="1">Secreted</location>
    </subcellularLocation>
</comment>
<dbReference type="GO" id="GO:0005576">
    <property type="term" value="C:extracellular region"/>
    <property type="evidence" value="ECO:0007669"/>
    <property type="project" value="UniProtKB-SubCell"/>
</dbReference>
<dbReference type="SUPFAM" id="SSF51120">
    <property type="entry name" value="beta-Roll"/>
    <property type="match status" value="1"/>
</dbReference>
<keyword evidence="2" id="KW-0964">Secreted</keyword>
<dbReference type="InterPro" id="IPR011049">
    <property type="entry name" value="Serralysin-like_metalloprot_C"/>
</dbReference>
<dbReference type="GO" id="GO:0005509">
    <property type="term" value="F:calcium ion binding"/>
    <property type="evidence" value="ECO:0007669"/>
    <property type="project" value="InterPro"/>
</dbReference>
<dbReference type="InterPro" id="IPR010566">
    <property type="entry name" value="Haemolys_ca-bd"/>
</dbReference>
<evidence type="ECO:0000313" key="5">
    <source>
        <dbReference type="EMBL" id="SDJ06238.1"/>
    </source>
</evidence>
<dbReference type="AlphaFoldDB" id="A0A1G8QNI1"/>
<dbReference type="Proteomes" id="UP000198606">
    <property type="component" value="Unassembled WGS sequence"/>
</dbReference>
<dbReference type="STRING" id="29435.SAMN05216588_1401"/>
<feature type="domain" description="Haemolysin-type calcium binding-related" evidence="4">
    <location>
        <begin position="136"/>
        <end position="173"/>
    </location>
</feature>
<accession>A0A1G8QNI1</accession>
<evidence type="ECO:0000259" key="4">
    <source>
        <dbReference type="Pfam" id="PF06594"/>
    </source>
</evidence>
<feature type="non-terminal residue" evidence="5">
    <location>
        <position position="1"/>
    </location>
</feature>
<dbReference type="PANTHER" id="PTHR38340:SF1">
    <property type="entry name" value="S-LAYER PROTEIN"/>
    <property type="match status" value="1"/>
</dbReference>
<keyword evidence="3" id="KW-0106">Calcium</keyword>
<reference evidence="5 6" key="1">
    <citation type="submission" date="2016-10" db="EMBL/GenBank/DDBJ databases">
        <authorList>
            <person name="de Groot N.N."/>
        </authorList>
    </citation>
    <scope>NUCLEOTIDE SEQUENCE [LARGE SCALE GENOMIC DNA]</scope>
    <source>
        <strain evidence="5 6">LMG 18387</strain>
    </source>
</reference>
<organism evidence="5 6">
    <name type="scientific">Phytopseudomonas flavescens</name>
    <dbReference type="NCBI Taxonomy" id="29435"/>
    <lineage>
        <taxon>Bacteria</taxon>
        <taxon>Pseudomonadati</taxon>
        <taxon>Pseudomonadota</taxon>
        <taxon>Gammaproteobacteria</taxon>
        <taxon>Pseudomonadales</taxon>
        <taxon>Pseudomonadaceae</taxon>
        <taxon>Phytopseudomonas</taxon>
    </lineage>
</organism>
<dbReference type="PRINTS" id="PR00313">
    <property type="entry name" value="CABNDNGRPT"/>
</dbReference>
<evidence type="ECO:0000256" key="3">
    <source>
        <dbReference type="ARBA" id="ARBA00022837"/>
    </source>
</evidence>
<dbReference type="Pfam" id="PF06594">
    <property type="entry name" value="HCBP_related"/>
    <property type="match status" value="1"/>
</dbReference>
<dbReference type="EMBL" id="FNDG01000040">
    <property type="protein sequence ID" value="SDJ06238.1"/>
    <property type="molecule type" value="Genomic_DNA"/>
</dbReference>
<protein>
    <submittedName>
        <fullName evidence="5">Hemolysin-type calcium-binding repeat-containing protein</fullName>
    </submittedName>
</protein>
<name>A0A1G8QNI1_9GAMM</name>
<evidence type="ECO:0000256" key="1">
    <source>
        <dbReference type="ARBA" id="ARBA00004613"/>
    </source>
</evidence>
<evidence type="ECO:0000313" key="6">
    <source>
        <dbReference type="Proteomes" id="UP000198606"/>
    </source>
</evidence>
<dbReference type="PANTHER" id="PTHR38340">
    <property type="entry name" value="S-LAYER PROTEIN"/>
    <property type="match status" value="1"/>
</dbReference>
<sequence length="213" mass="22252">FADGSTWDQAQIEGGVVSLGGTGADTLFGWSGSDVMYGGEGNDTLDGGTGTNQLYGGAGDDVLKVAATARNNLFVGGTGNDTLHGSYYGDTYLFNSGDGHDTIVETSTYSGAVDVLQFGSDLSPEQLWFQRNGNNLDILVQGTEDRVTVSNWYSGSAYRVETLQAANGLALTESRVQNLVDAMAAFGAPAGGESSLTPDQRVQLDVVIAANWQ</sequence>
<proteinExistence type="predicted"/>
<dbReference type="InterPro" id="IPR001343">
    <property type="entry name" value="Hemolysn_Ca-bd"/>
</dbReference>
<dbReference type="RefSeq" id="WP_208601376.1">
    <property type="nucleotide sequence ID" value="NZ_FNDG01000040.1"/>
</dbReference>
<dbReference type="Pfam" id="PF00353">
    <property type="entry name" value="HemolysinCabind"/>
    <property type="match status" value="2"/>
</dbReference>